<proteinExistence type="predicted"/>
<reference evidence="4 6" key="3">
    <citation type="submission" date="2023-12" db="EMBL/GenBank/DDBJ databases">
        <title>Genomic sequences of Capnocytophaga and Parvimonas strains.</title>
        <authorList>
            <person name="Watt R.M."/>
            <person name="Wang M."/>
            <person name="Yang T."/>
            <person name="Tong W.M."/>
        </authorList>
    </citation>
    <scope>NUCLEOTIDE SEQUENCE [LARGE SCALE GENOMIC DNA]</scope>
    <source>
        <strain evidence="4 6">CCUG 13156</strain>
    </source>
</reference>
<dbReference type="Proteomes" id="UP000217250">
    <property type="component" value="Chromosome"/>
</dbReference>
<organism evidence="3 5">
    <name type="scientific">Capnocytophaga gingivalis</name>
    <dbReference type="NCBI Taxonomy" id="1017"/>
    <lineage>
        <taxon>Bacteria</taxon>
        <taxon>Pseudomonadati</taxon>
        <taxon>Bacteroidota</taxon>
        <taxon>Flavobacteriia</taxon>
        <taxon>Flavobacteriales</taxon>
        <taxon>Flavobacteriaceae</taxon>
        <taxon>Capnocytophaga</taxon>
    </lineage>
</organism>
<dbReference type="Gene3D" id="1.20.120.520">
    <property type="entry name" value="nmb1532 protein domain like"/>
    <property type="match status" value="1"/>
</dbReference>
<dbReference type="KEGG" id="cgh:CGC50_01730"/>
<dbReference type="OrthoDB" id="9793254at2"/>
<evidence type="ECO:0000313" key="3">
    <source>
        <dbReference type="EMBL" id="ATA85987.1"/>
    </source>
</evidence>
<keyword evidence="6" id="KW-1185">Reference proteome</keyword>
<name>A0A250FPU9_9FLAO</name>
<gene>
    <name evidence="3" type="ORF">CGC50_01730</name>
    <name evidence="4" type="ORF">VJJ49_02750</name>
</gene>
<reference evidence="5" key="2">
    <citation type="submission" date="2017-06" db="EMBL/GenBank/DDBJ databases">
        <title>Capnocytophaga spp. assemblies.</title>
        <authorList>
            <person name="Gulvik C.A."/>
        </authorList>
    </citation>
    <scope>NUCLEOTIDE SEQUENCE [LARGE SCALE GENOMIC DNA]</scope>
    <source>
        <strain evidence="5">H1496</strain>
    </source>
</reference>
<protein>
    <submittedName>
        <fullName evidence="3 4">Hemerythrin</fullName>
    </submittedName>
</protein>
<dbReference type="EMBL" id="CP022386">
    <property type="protein sequence ID" value="ATA85987.1"/>
    <property type="molecule type" value="Genomic_DNA"/>
</dbReference>
<evidence type="ECO:0000313" key="4">
    <source>
        <dbReference type="EMBL" id="MEB3039614.1"/>
    </source>
</evidence>
<evidence type="ECO:0000259" key="2">
    <source>
        <dbReference type="Pfam" id="PF01814"/>
    </source>
</evidence>
<evidence type="ECO:0000313" key="5">
    <source>
        <dbReference type="Proteomes" id="UP000217250"/>
    </source>
</evidence>
<dbReference type="GeneID" id="84807283"/>
<evidence type="ECO:0000256" key="1">
    <source>
        <dbReference type="SAM" id="MobiDB-lite"/>
    </source>
</evidence>
<accession>A0A250FPU9</accession>
<dbReference type="Pfam" id="PF01814">
    <property type="entry name" value="Hemerythrin"/>
    <property type="match status" value="1"/>
</dbReference>
<evidence type="ECO:0000313" key="6">
    <source>
        <dbReference type="Proteomes" id="UP001324270"/>
    </source>
</evidence>
<feature type="domain" description="Hemerythrin-like" evidence="2">
    <location>
        <begin position="34"/>
        <end position="116"/>
    </location>
</feature>
<feature type="region of interest" description="Disordered" evidence="1">
    <location>
        <begin position="130"/>
        <end position="150"/>
    </location>
</feature>
<reference evidence="3" key="1">
    <citation type="journal article" date="2017" name="Genome Announc.">
        <title>Twelve Complete Reference Genomes of Clinical Isolates in the Capnocytophaga Genus.</title>
        <authorList>
            <person name="Villarma A."/>
            <person name="Gulvik C.A."/>
            <person name="Rowe L.A."/>
            <person name="Sheth M."/>
            <person name="Juieng P."/>
            <person name="Nicholson A.C."/>
            <person name="Loparev V.N."/>
            <person name="McQuiston J.R."/>
        </authorList>
    </citation>
    <scope>NUCLEOTIDE SEQUENCE</scope>
    <source>
        <strain evidence="3">H1496</strain>
    </source>
</reference>
<dbReference type="RefSeq" id="WP_095909435.1">
    <property type="nucleotide sequence ID" value="NZ_CAURLY010000004.1"/>
</dbReference>
<dbReference type="AlphaFoldDB" id="A0A250FPU9"/>
<dbReference type="InterPro" id="IPR012312">
    <property type="entry name" value="Hemerythrin-like"/>
</dbReference>
<dbReference type="EMBL" id="JAYKBV010000003">
    <property type="protein sequence ID" value="MEB3039614.1"/>
    <property type="molecule type" value="Genomic_DNA"/>
</dbReference>
<dbReference type="Proteomes" id="UP001324270">
    <property type="component" value="Unassembled WGS sequence"/>
</dbReference>
<sequence>MKRNPNIVPLSKDHHFGLLHVWKIRQGLKKEIAPARIAQYVVFHWEHEQKAHFEEEEKYLFPYITNKLIDQALEEHHLLRDLIAQITTQPTAALLEEYATRLNDHIRYEERVLFPYMEENLSEEQLTEIGKNLSADPHTEEESYSDEFWQ</sequence>